<dbReference type="GO" id="GO:0044550">
    <property type="term" value="P:secondary metabolite biosynthetic process"/>
    <property type="evidence" value="ECO:0007669"/>
    <property type="project" value="TreeGrafter"/>
</dbReference>
<dbReference type="Gene3D" id="3.40.50.12780">
    <property type="entry name" value="N-terminal domain of ligase-like"/>
    <property type="match status" value="1"/>
</dbReference>
<gene>
    <name evidence="2" type="ORF">CA984_31785</name>
</gene>
<dbReference type="Proteomes" id="UP000194761">
    <property type="component" value="Unassembled WGS sequence"/>
</dbReference>
<dbReference type="InterPro" id="IPR000873">
    <property type="entry name" value="AMP-dep_synth/lig_dom"/>
</dbReference>
<dbReference type="GO" id="GO:0005737">
    <property type="term" value="C:cytoplasm"/>
    <property type="evidence" value="ECO:0007669"/>
    <property type="project" value="TreeGrafter"/>
</dbReference>
<dbReference type="GO" id="GO:0031177">
    <property type="term" value="F:phosphopantetheine binding"/>
    <property type="evidence" value="ECO:0007669"/>
    <property type="project" value="TreeGrafter"/>
</dbReference>
<accession>A0A243RBF0</accession>
<reference evidence="2 3" key="1">
    <citation type="submission" date="2017-05" db="EMBL/GenBank/DDBJ databases">
        <title>Biotechnological potential of actinobacteria isolated from South African environments.</title>
        <authorList>
            <person name="Le Roes-Hill M."/>
            <person name="Prins A."/>
            <person name="Durrell K.A."/>
        </authorList>
    </citation>
    <scope>NUCLEOTIDE SEQUENCE [LARGE SCALE GENOMIC DNA]</scope>
    <source>
        <strain evidence="2">M26</strain>
    </source>
</reference>
<comment type="caution">
    <text evidence="2">The sequence shown here is derived from an EMBL/GenBank/DDBJ whole genome shotgun (WGS) entry which is preliminary data.</text>
</comment>
<dbReference type="InterPro" id="IPR042099">
    <property type="entry name" value="ANL_N_sf"/>
</dbReference>
<evidence type="ECO:0000313" key="3">
    <source>
        <dbReference type="Proteomes" id="UP000194761"/>
    </source>
</evidence>
<dbReference type="AlphaFoldDB" id="A0A243RBF0"/>
<evidence type="ECO:0000259" key="1">
    <source>
        <dbReference type="Pfam" id="PF00501"/>
    </source>
</evidence>
<dbReference type="EMBL" id="NGFP01000192">
    <property type="protein sequence ID" value="OUC92003.1"/>
    <property type="molecule type" value="Genomic_DNA"/>
</dbReference>
<evidence type="ECO:0000313" key="2">
    <source>
        <dbReference type="EMBL" id="OUC92003.1"/>
    </source>
</evidence>
<dbReference type="Pfam" id="PF00501">
    <property type="entry name" value="AMP-binding"/>
    <property type="match status" value="1"/>
</dbReference>
<dbReference type="PANTHER" id="PTHR45527:SF1">
    <property type="entry name" value="FATTY ACID SYNTHASE"/>
    <property type="match status" value="1"/>
</dbReference>
<feature type="domain" description="AMP-dependent synthetase/ligase" evidence="1">
    <location>
        <begin position="37"/>
        <end position="137"/>
    </location>
</feature>
<organism evidence="2 3">
    <name type="scientific">Streptosporangium minutum</name>
    <dbReference type="NCBI Taxonomy" id="569862"/>
    <lineage>
        <taxon>Bacteria</taxon>
        <taxon>Bacillati</taxon>
        <taxon>Actinomycetota</taxon>
        <taxon>Actinomycetes</taxon>
        <taxon>Streptosporangiales</taxon>
        <taxon>Streptosporangiaceae</taxon>
        <taxon>Streptosporangium</taxon>
    </lineage>
</organism>
<dbReference type="PANTHER" id="PTHR45527">
    <property type="entry name" value="NONRIBOSOMAL PEPTIDE SYNTHETASE"/>
    <property type="match status" value="1"/>
</dbReference>
<protein>
    <recommendedName>
        <fullName evidence="1">AMP-dependent synthetase/ligase domain-containing protein</fullName>
    </recommendedName>
</protein>
<proteinExistence type="predicted"/>
<sequence>MRLPGIPVIGSVATPLCHESGDSVNRLSSHNNLNEAFEARVAAAPDAEAVVCGEVRLTAAELNARANALARRLNTAGVGPESPVVVLMQRSVDVVIALLAVVKAGGAYVPLHPGLPPARMRWIAEQTNAQVMITDDTYAGHELTRHLPTMTTGPD</sequence>
<dbReference type="SUPFAM" id="SSF56801">
    <property type="entry name" value="Acetyl-CoA synthetase-like"/>
    <property type="match status" value="1"/>
</dbReference>
<dbReference type="GO" id="GO:0043041">
    <property type="term" value="P:amino acid activation for nonribosomal peptide biosynthetic process"/>
    <property type="evidence" value="ECO:0007669"/>
    <property type="project" value="TreeGrafter"/>
</dbReference>
<keyword evidence="3" id="KW-1185">Reference proteome</keyword>
<feature type="non-terminal residue" evidence="2">
    <location>
        <position position="155"/>
    </location>
</feature>
<name>A0A243RBF0_9ACTN</name>